<dbReference type="Proteomes" id="UP000887159">
    <property type="component" value="Unassembled WGS sequence"/>
</dbReference>
<accession>A0A8X6SLT2</accession>
<evidence type="ECO:0000313" key="1">
    <source>
        <dbReference type="EMBL" id="GFY13930.1"/>
    </source>
</evidence>
<proteinExistence type="predicted"/>
<comment type="caution">
    <text evidence="1">The sequence shown here is derived from an EMBL/GenBank/DDBJ whole genome shotgun (WGS) entry which is preliminary data.</text>
</comment>
<protein>
    <submittedName>
        <fullName evidence="1">Uncharacterized protein</fullName>
    </submittedName>
</protein>
<name>A0A8X6SLT2_TRICX</name>
<keyword evidence="2" id="KW-1185">Reference proteome</keyword>
<evidence type="ECO:0000313" key="2">
    <source>
        <dbReference type="Proteomes" id="UP000887159"/>
    </source>
</evidence>
<sequence>MHDCMLPILHGSSFMRKMFGCCPDQHAHQISHQEKTSGPWLPSCGIVLKQYGQKKKSHLGNSTPSLGEFAGSKSALLRGLSIAFLSLIGTQIVPGSPQFGFRRTSRSPYRFSFIAEGNSQRLPQKSSLFSSDSLAPLISSFSYHPSPNHPSVISCSSAAPVGLSPLDL</sequence>
<gene>
    <name evidence="1" type="primary">NCL1_35043</name>
    <name evidence="1" type="ORF">TNCV_1295911</name>
</gene>
<reference evidence="1" key="1">
    <citation type="submission" date="2020-08" db="EMBL/GenBank/DDBJ databases">
        <title>Multicomponent nature underlies the extraordinary mechanical properties of spider dragline silk.</title>
        <authorList>
            <person name="Kono N."/>
            <person name="Nakamura H."/>
            <person name="Mori M."/>
            <person name="Yoshida Y."/>
            <person name="Ohtoshi R."/>
            <person name="Malay A.D."/>
            <person name="Moran D.A.P."/>
            <person name="Tomita M."/>
            <person name="Numata K."/>
            <person name="Arakawa K."/>
        </authorList>
    </citation>
    <scope>NUCLEOTIDE SEQUENCE</scope>
</reference>
<dbReference type="EMBL" id="BMAU01021325">
    <property type="protein sequence ID" value="GFY13930.1"/>
    <property type="molecule type" value="Genomic_DNA"/>
</dbReference>
<organism evidence="1 2">
    <name type="scientific">Trichonephila clavipes</name>
    <name type="common">Golden silk orbweaver</name>
    <name type="synonym">Nephila clavipes</name>
    <dbReference type="NCBI Taxonomy" id="2585209"/>
    <lineage>
        <taxon>Eukaryota</taxon>
        <taxon>Metazoa</taxon>
        <taxon>Ecdysozoa</taxon>
        <taxon>Arthropoda</taxon>
        <taxon>Chelicerata</taxon>
        <taxon>Arachnida</taxon>
        <taxon>Araneae</taxon>
        <taxon>Araneomorphae</taxon>
        <taxon>Entelegynae</taxon>
        <taxon>Araneoidea</taxon>
        <taxon>Nephilidae</taxon>
        <taxon>Trichonephila</taxon>
    </lineage>
</organism>
<dbReference type="AlphaFoldDB" id="A0A8X6SLT2"/>